<sequence length="402" mass="44980">MNTGSPAKYANIIPLKELDTVQKQLYPFDFYREARTQTPVRYNEHRSAWDLFLYADVHRVLKDPAAFSSRRGMEMRTENLLVMDPPRHTQMRDLVNKAFTPKAIGALEEHIRRVTADLLDEAAGRGSMEMVHDLAAPLPVIIIAELLGVPTQDRKLFKEWSDVLVKGVDENTEAAFAKMHAERGQAAKELSLYFSGILKERLTQPQDDLISALLAAEIDGKKLSEEEVISFAILLLVAGNETTTNLITNGVRRLTEDPALQTLLQEQPELVPGFVEEVLRFYPPILAVGRVAAQDVEIGGQTIRTGDQVISWVASANRDERKFDDADAFRPDRKPNPHLAFGFGPHFCLGAPLARLEAKVAAEELLRRFRDLRLADGAELVPIPSPFVFGVKSYPVTFRTQA</sequence>
<dbReference type="AlphaFoldDB" id="H6NK60"/>
<evidence type="ECO:0000256" key="3">
    <source>
        <dbReference type="ARBA" id="ARBA00022723"/>
    </source>
</evidence>
<dbReference type="PANTHER" id="PTHR46696">
    <property type="entry name" value="P450, PUTATIVE (EUROFUNG)-RELATED"/>
    <property type="match status" value="1"/>
</dbReference>
<name>H6NK60_9BACL</name>
<dbReference type="Proteomes" id="UP000007523">
    <property type="component" value="Chromosome"/>
</dbReference>
<dbReference type="FunFam" id="1.10.630.10:FF:000018">
    <property type="entry name" value="Cytochrome P450 monooxygenase"/>
    <property type="match status" value="1"/>
</dbReference>
<dbReference type="PRINTS" id="PR00385">
    <property type="entry name" value="P450"/>
</dbReference>
<keyword evidence="4 7" id="KW-0560">Oxidoreductase</keyword>
<evidence type="ECO:0000313" key="9">
    <source>
        <dbReference type="Proteomes" id="UP000007523"/>
    </source>
</evidence>
<evidence type="ECO:0000256" key="5">
    <source>
        <dbReference type="ARBA" id="ARBA00023004"/>
    </source>
</evidence>
<dbReference type="PRINTS" id="PR00359">
    <property type="entry name" value="BP450"/>
</dbReference>
<dbReference type="EMBL" id="CP003235">
    <property type="protein sequence ID" value="AFC31544.1"/>
    <property type="molecule type" value="Genomic_DNA"/>
</dbReference>
<comment type="similarity">
    <text evidence="1 7">Belongs to the cytochrome P450 family.</text>
</comment>
<dbReference type="InterPro" id="IPR017972">
    <property type="entry name" value="Cyt_P450_CS"/>
</dbReference>
<dbReference type="GO" id="GO:0005506">
    <property type="term" value="F:iron ion binding"/>
    <property type="evidence" value="ECO:0007669"/>
    <property type="project" value="InterPro"/>
</dbReference>
<dbReference type="HOGENOM" id="CLU_033716_0_2_9"/>
<keyword evidence="2 7" id="KW-0349">Heme</keyword>
<organism evidence="8 9">
    <name type="scientific">Paenibacillus mucilaginosus 3016</name>
    <dbReference type="NCBI Taxonomy" id="1116391"/>
    <lineage>
        <taxon>Bacteria</taxon>
        <taxon>Bacillati</taxon>
        <taxon>Bacillota</taxon>
        <taxon>Bacilli</taxon>
        <taxon>Bacillales</taxon>
        <taxon>Paenibacillaceae</taxon>
        <taxon>Paenibacillus</taxon>
    </lineage>
</organism>
<keyword evidence="5 7" id="KW-0408">Iron</keyword>
<dbReference type="Pfam" id="PF00067">
    <property type="entry name" value="p450"/>
    <property type="match status" value="1"/>
</dbReference>
<dbReference type="InterPro" id="IPR002397">
    <property type="entry name" value="Cyt_P450_B"/>
</dbReference>
<evidence type="ECO:0000256" key="1">
    <source>
        <dbReference type="ARBA" id="ARBA00010617"/>
    </source>
</evidence>
<protein>
    <submittedName>
        <fullName evidence="8">Cyp109</fullName>
    </submittedName>
</protein>
<dbReference type="Gene3D" id="1.10.630.10">
    <property type="entry name" value="Cytochrome P450"/>
    <property type="match status" value="1"/>
</dbReference>
<evidence type="ECO:0000256" key="4">
    <source>
        <dbReference type="ARBA" id="ARBA00023002"/>
    </source>
</evidence>
<dbReference type="PROSITE" id="PS00086">
    <property type="entry name" value="CYTOCHROME_P450"/>
    <property type="match status" value="1"/>
</dbReference>
<keyword evidence="6 7" id="KW-0503">Monooxygenase</keyword>
<keyword evidence="3 7" id="KW-0479">Metal-binding</keyword>
<evidence type="ECO:0000256" key="7">
    <source>
        <dbReference type="RuleBase" id="RU000461"/>
    </source>
</evidence>
<dbReference type="GO" id="GO:0004497">
    <property type="term" value="F:monooxygenase activity"/>
    <property type="evidence" value="ECO:0007669"/>
    <property type="project" value="UniProtKB-KW"/>
</dbReference>
<dbReference type="PANTHER" id="PTHR46696:SF1">
    <property type="entry name" value="CYTOCHROME P450 YJIB-RELATED"/>
    <property type="match status" value="1"/>
</dbReference>
<evidence type="ECO:0000256" key="6">
    <source>
        <dbReference type="ARBA" id="ARBA00023033"/>
    </source>
</evidence>
<dbReference type="GO" id="GO:0020037">
    <property type="term" value="F:heme binding"/>
    <property type="evidence" value="ECO:0007669"/>
    <property type="project" value="InterPro"/>
</dbReference>
<evidence type="ECO:0000313" key="8">
    <source>
        <dbReference type="EMBL" id="AFC31544.1"/>
    </source>
</evidence>
<reference evidence="8 9" key="1">
    <citation type="journal article" date="2012" name="J. Bacteriol.">
        <title>Complete Genome Sequence of Paenibacillus mucilaginosus 3016, a Bacterium Functional as Microbial Fertilizer.</title>
        <authorList>
            <person name="Ma M."/>
            <person name="Wang Z."/>
            <person name="Li L."/>
            <person name="Jiang X."/>
            <person name="Guan D."/>
            <person name="Cao F."/>
            <person name="Chen H."/>
            <person name="Wang X."/>
            <person name="Shen D."/>
            <person name="Du B."/>
            <person name="Li J."/>
        </authorList>
    </citation>
    <scope>NUCLEOTIDE SEQUENCE [LARGE SCALE GENOMIC DNA]</scope>
    <source>
        <strain evidence="8 9">3016</strain>
    </source>
</reference>
<dbReference type="GO" id="GO:0016705">
    <property type="term" value="F:oxidoreductase activity, acting on paired donors, with incorporation or reduction of molecular oxygen"/>
    <property type="evidence" value="ECO:0007669"/>
    <property type="project" value="InterPro"/>
</dbReference>
<accession>H6NK60</accession>
<proteinExistence type="inferred from homology"/>
<gene>
    <name evidence="8" type="ORF">PM3016_4806</name>
</gene>
<dbReference type="InterPro" id="IPR001128">
    <property type="entry name" value="Cyt_P450"/>
</dbReference>
<dbReference type="SUPFAM" id="SSF48264">
    <property type="entry name" value="Cytochrome P450"/>
    <property type="match status" value="1"/>
</dbReference>
<keyword evidence="9" id="KW-1185">Reference proteome</keyword>
<dbReference type="CDD" id="cd11032">
    <property type="entry name" value="P450_EryK-like"/>
    <property type="match status" value="1"/>
</dbReference>
<dbReference type="KEGG" id="pmq:PM3016_4806"/>
<evidence type="ECO:0000256" key="2">
    <source>
        <dbReference type="ARBA" id="ARBA00022617"/>
    </source>
</evidence>
<dbReference type="InterPro" id="IPR036396">
    <property type="entry name" value="Cyt_P450_sf"/>
</dbReference>
<dbReference type="RefSeq" id="WP_014371226.1">
    <property type="nucleotide sequence ID" value="NC_016935.1"/>
</dbReference>
<dbReference type="STRING" id="1116391.PM3016_4806"/>